<evidence type="ECO:0000313" key="3">
    <source>
        <dbReference type="EMBL" id="CAG8459721.1"/>
    </source>
</evidence>
<dbReference type="PROSITE" id="PS50127">
    <property type="entry name" value="UBC_2"/>
    <property type="match status" value="1"/>
</dbReference>
<dbReference type="OrthoDB" id="6600758at2759"/>
<dbReference type="PANTHER" id="PTHR24067">
    <property type="entry name" value="UBIQUITIN-CONJUGATING ENZYME E2"/>
    <property type="match status" value="1"/>
</dbReference>
<keyword evidence="4" id="KW-1185">Reference proteome</keyword>
<dbReference type="CDD" id="cd23798">
    <property type="entry name" value="UBCc_UBE2I"/>
    <property type="match status" value="1"/>
</dbReference>
<dbReference type="Proteomes" id="UP000789570">
    <property type="component" value="Unassembled WGS sequence"/>
</dbReference>
<organism evidence="3 4">
    <name type="scientific">Funneliformis caledonium</name>
    <dbReference type="NCBI Taxonomy" id="1117310"/>
    <lineage>
        <taxon>Eukaryota</taxon>
        <taxon>Fungi</taxon>
        <taxon>Fungi incertae sedis</taxon>
        <taxon>Mucoromycota</taxon>
        <taxon>Glomeromycotina</taxon>
        <taxon>Glomeromycetes</taxon>
        <taxon>Glomerales</taxon>
        <taxon>Glomeraceae</taxon>
        <taxon>Funneliformis</taxon>
    </lineage>
</organism>
<proteinExistence type="predicted"/>
<dbReference type="InterPro" id="IPR016135">
    <property type="entry name" value="UBQ-conjugating_enzyme/RWD"/>
</dbReference>
<evidence type="ECO:0000259" key="2">
    <source>
        <dbReference type="PROSITE" id="PS50127"/>
    </source>
</evidence>
<dbReference type="Gene3D" id="3.10.110.10">
    <property type="entry name" value="Ubiquitin Conjugating Enzyme"/>
    <property type="match status" value="2"/>
</dbReference>
<keyword evidence="1" id="KW-0833">Ubl conjugation pathway</keyword>
<dbReference type="EMBL" id="CAJVPQ010000226">
    <property type="protein sequence ID" value="CAG8459721.1"/>
    <property type="molecule type" value="Genomic_DNA"/>
</dbReference>
<evidence type="ECO:0000313" key="4">
    <source>
        <dbReference type="Proteomes" id="UP000789570"/>
    </source>
</evidence>
<gene>
    <name evidence="3" type="ORF">FCALED_LOCUS1681</name>
</gene>
<dbReference type="InterPro" id="IPR050113">
    <property type="entry name" value="Ub_conjugating_enzyme"/>
</dbReference>
<reference evidence="3" key="1">
    <citation type="submission" date="2021-06" db="EMBL/GenBank/DDBJ databases">
        <authorList>
            <person name="Kallberg Y."/>
            <person name="Tangrot J."/>
            <person name="Rosling A."/>
        </authorList>
    </citation>
    <scope>NUCLEOTIDE SEQUENCE</scope>
    <source>
        <strain evidence="3">UK204</strain>
    </source>
</reference>
<sequence>MSSICKSRLMEERRQWRKDHPYGFYARPVKTENGLDLLTWQVGIPGKKGTAWENGVYKMTITFPEEEGWKPAITIKQILLGIQNLLDEPNPDSPAQSDAYMLFKKDRVAYEKRIKQQAKENPA</sequence>
<dbReference type="InterPro" id="IPR000608">
    <property type="entry name" value="UBC"/>
</dbReference>
<evidence type="ECO:0000256" key="1">
    <source>
        <dbReference type="ARBA" id="ARBA00022786"/>
    </source>
</evidence>
<accession>A0A9N8VRD4</accession>
<dbReference type="SMART" id="SM00212">
    <property type="entry name" value="UBCc"/>
    <property type="match status" value="1"/>
</dbReference>
<dbReference type="SUPFAM" id="SSF54495">
    <property type="entry name" value="UBC-like"/>
    <property type="match status" value="1"/>
</dbReference>
<dbReference type="AlphaFoldDB" id="A0A9N8VRD4"/>
<dbReference type="Pfam" id="PF00179">
    <property type="entry name" value="UQ_con"/>
    <property type="match status" value="1"/>
</dbReference>
<protein>
    <submittedName>
        <fullName evidence="3">11229_t:CDS:1</fullName>
    </submittedName>
</protein>
<name>A0A9N8VRD4_9GLOM</name>
<feature type="domain" description="UBC core" evidence="2">
    <location>
        <begin position="1"/>
        <end position="123"/>
    </location>
</feature>
<comment type="caution">
    <text evidence="3">The sequence shown here is derived from an EMBL/GenBank/DDBJ whole genome shotgun (WGS) entry which is preliminary data.</text>
</comment>